<comment type="caution">
    <text evidence="5">The sequence shown here is derived from an EMBL/GenBank/DDBJ whole genome shotgun (WGS) entry which is preliminary data.</text>
</comment>
<comment type="subcellular location">
    <subcellularLocation>
        <location evidence="1">Nucleus</location>
    </subcellularLocation>
</comment>
<feature type="region of interest" description="Disordered" evidence="3">
    <location>
        <begin position="79"/>
        <end position="130"/>
    </location>
</feature>
<dbReference type="Pfam" id="PF00172">
    <property type="entry name" value="Zn_clus"/>
    <property type="match status" value="1"/>
</dbReference>
<dbReference type="InterPro" id="IPR036864">
    <property type="entry name" value="Zn2-C6_fun-type_DNA-bd_sf"/>
</dbReference>
<name>A0A8H7LNI4_9AGAM</name>
<evidence type="ECO:0000313" key="5">
    <source>
        <dbReference type="EMBL" id="KAF8680021.1"/>
    </source>
</evidence>
<dbReference type="InterPro" id="IPR001138">
    <property type="entry name" value="Zn2Cys6_DnaBD"/>
</dbReference>
<organism evidence="5 6">
    <name type="scientific">Rhizoctonia solani</name>
    <dbReference type="NCBI Taxonomy" id="456999"/>
    <lineage>
        <taxon>Eukaryota</taxon>
        <taxon>Fungi</taxon>
        <taxon>Dikarya</taxon>
        <taxon>Basidiomycota</taxon>
        <taxon>Agaricomycotina</taxon>
        <taxon>Agaricomycetes</taxon>
        <taxon>Cantharellales</taxon>
        <taxon>Ceratobasidiaceae</taxon>
        <taxon>Rhizoctonia</taxon>
    </lineage>
</organism>
<dbReference type="GO" id="GO:0000981">
    <property type="term" value="F:DNA-binding transcription factor activity, RNA polymerase II-specific"/>
    <property type="evidence" value="ECO:0007669"/>
    <property type="project" value="InterPro"/>
</dbReference>
<feature type="compositionally biased region" description="Low complexity" evidence="3">
    <location>
        <begin position="79"/>
        <end position="110"/>
    </location>
</feature>
<evidence type="ECO:0000256" key="2">
    <source>
        <dbReference type="ARBA" id="ARBA00023242"/>
    </source>
</evidence>
<reference evidence="5" key="1">
    <citation type="submission" date="2020-09" db="EMBL/GenBank/DDBJ databases">
        <title>Comparative genome analyses of four rice-infecting Rhizoctonia solani isolates reveal extensive enrichment of homogalacturonan modification genes.</title>
        <authorList>
            <person name="Lee D.-Y."/>
            <person name="Jeon J."/>
            <person name="Kim K.-T."/>
            <person name="Cheong K."/>
            <person name="Song H."/>
            <person name="Choi G."/>
            <person name="Ko J."/>
            <person name="Opiyo S.O."/>
            <person name="Zuo S."/>
            <person name="Madhav S."/>
            <person name="Lee Y.-H."/>
            <person name="Wang G.-L."/>
        </authorList>
    </citation>
    <scope>NUCLEOTIDE SEQUENCE</scope>
    <source>
        <strain evidence="5">AG1-IA YN-7</strain>
    </source>
</reference>
<dbReference type="PANTHER" id="PTHR37534">
    <property type="entry name" value="TRANSCRIPTIONAL ACTIVATOR PROTEIN UGA3"/>
    <property type="match status" value="1"/>
</dbReference>
<dbReference type="AlphaFoldDB" id="A0A8H7LNI4"/>
<proteinExistence type="predicted"/>
<feature type="region of interest" description="Disordered" evidence="3">
    <location>
        <begin position="632"/>
        <end position="678"/>
    </location>
</feature>
<dbReference type="PANTHER" id="PTHR37534:SF46">
    <property type="entry name" value="ZN(II)2CYS6 TRANSCRIPTION FACTOR (EUROFUNG)"/>
    <property type="match status" value="1"/>
</dbReference>
<dbReference type="GO" id="GO:0008270">
    <property type="term" value="F:zinc ion binding"/>
    <property type="evidence" value="ECO:0007669"/>
    <property type="project" value="InterPro"/>
</dbReference>
<evidence type="ECO:0000256" key="1">
    <source>
        <dbReference type="ARBA" id="ARBA00004123"/>
    </source>
</evidence>
<protein>
    <recommendedName>
        <fullName evidence="4">Zn(2)-C6 fungal-type domain-containing protein</fullName>
    </recommendedName>
</protein>
<feature type="compositionally biased region" description="Polar residues" evidence="3">
    <location>
        <begin position="720"/>
        <end position="740"/>
    </location>
</feature>
<dbReference type="PROSITE" id="PS00463">
    <property type="entry name" value="ZN2_CY6_FUNGAL_1"/>
    <property type="match status" value="1"/>
</dbReference>
<dbReference type="InterPro" id="IPR021858">
    <property type="entry name" value="Fun_TF"/>
</dbReference>
<gene>
    <name evidence="5" type="ORF">RHS04_04862</name>
</gene>
<dbReference type="Pfam" id="PF11951">
    <property type="entry name" value="Fungal_trans_2"/>
    <property type="match status" value="2"/>
</dbReference>
<keyword evidence="2" id="KW-0539">Nucleus</keyword>
<evidence type="ECO:0000256" key="3">
    <source>
        <dbReference type="SAM" id="MobiDB-lite"/>
    </source>
</evidence>
<feature type="region of interest" description="Disordered" evidence="3">
    <location>
        <begin position="720"/>
        <end position="744"/>
    </location>
</feature>
<dbReference type="CDD" id="cd00067">
    <property type="entry name" value="GAL4"/>
    <property type="match status" value="1"/>
</dbReference>
<dbReference type="SUPFAM" id="SSF57701">
    <property type="entry name" value="Zn2/Cys6 DNA-binding domain"/>
    <property type="match status" value="1"/>
</dbReference>
<evidence type="ECO:0000313" key="6">
    <source>
        <dbReference type="Proteomes" id="UP000650582"/>
    </source>
</evidence>
<sequence>MAGRSTLGCSMCKAKRKKCDEAKPECRRCTTSGVTCVYEYVEVPREQSYKVRRTKPAPRTIPERLATAPRDVFRNVLFSPDSLEPSSSRPPDSSPVSGSSAVVSRSSLREPWANQPDLAHSTDPLDPTSSQTFPLVLSRIPYQIDQIDVRSPSVNHRGQDLRIPGTYNVIPFNPVVVPTGSLRTVDHDEVDEADEDPEGIQALIYTAPTLDKNVTDNSLPFVLHCYSQWTVASIFEPLEIVHGIREHAIQRFSSQDTRYKTILMANVMKGFAQDPLIDNKRMSILSYLAVEVQKIGCSYLTKPQPTSEQDRQNAMYILDYALEDIATNHLEIKVLILQTRTQSTFAVMKSMNCIAPIFRRACPDLPGRPINLPNIILGDRIGLRYFACSDILASVLIGIPTCFQYEVPFSLDLCNRVKSYQSFQSIQGVPDQLIMFFAWVNSLCETPGAGDNPEVVAWAEEILPQIKFVGGETGDPVLRICRMAIQECWLLAAYIYLYMALCRVDAHDPRVVRAQQNMLRVIKRIKQGRLPDPFLGPMIVAAVATTNENERKMISRRFFAVREGSKPGTLYHDLAWSMIHSGPVCIYDVLQNYQHRINLLLDFSLDAVAYTEPRYVAEIYARMQYMQDEHKMATDARSATRPNHNAGDAQALEKSAATTPRPSDHLDPLPSASGSFSESSVTGLYLRTNFIRPGESTVSMSSRASLIPSRALYSADLVNTSIPSENNPQSIQKRQQQGTDGETLRNHIPAPIKLIQTIDNTGRDGEYDPEGIQALLCTTPTMDKNVPDNSLPFVLQCYSQWAIVMIFEPLEMVHGIRERVIQRFSSEDTRIKAILMANIMRGFARNLVVDKKGASILRHLAVNLQKRGLYYTTKLNRPILDVDREGALCDRLLRVILATYGKNSVDGIGHDARSEFCAGPVLTLQLHSQPTTIFIQSLDYVAAIFRCACPDLPGKPINLAALMLGSNTSLRWFACLDVLHSILSAKPTHFQYDVPFSIELCNQVQASASFQAVQGVPDQLIMFFAWVNSLCETPAGDSPEVIAWAEEILPQIRFAGGETGDALLRIGRMAIQECWRYAAYIYLYMALCGSNAHDPRVVRAQRGMIRVINGMKQGRNPDLFLAPMMIAGVVALKDTHRNIIRQRYLGVREFSERGTALNECILQLEDIWRRTSDEDRPAVWADLRIAFRRVTGK</sequence>
<dbReference type="EMBL" id="JACYCC010000037">
    <property type="protein sequence ID" value="KAF8680021.1"/>
    <property type="molecule type" value="Genomic_DNA"/>
</dbReference>
<dbReference type="GO" id="GO:0005634">
    <property type="term" value="C:nucleus"/>
    <property type="evidence" value="ECO:0007669"/>
    <property type="project" value="UniProtKB-SubCell"/>
</dbReference>
<accession>A0A8H7LNI4</accession>
<dbReference type="PROSITE" id="PS50048">
    <property type="entry name" value="ZN2_CY6_FUNGAL_2"/>
    <property type="match status" value="1"/>
</dbReference>
<feature type="domain" description="Zn(2)-C6 fungal-type" evidence="4">
    <location>
        <begin position="8"/>
        <end position="38"/>
    </location>
</feature>
<dbReference type="Gene3D" id="4.10.240.10">
    <property type="entry name" value="Zn(2)-C6 fungal-type DNA-binding domain"/>
    <property type="match status" value="1"/>
</dbReference>
<dbReference type="Proteomes" id="UP000650582">
    <property type="component" value="Unassembled WGS sequence"/>
</dbReference>
<dbReference type="SMART" id="SM00066">
    <property type="entry name" value="GAL4"/>
    <property type="match status" value="1"/>
</dbReference>
<evidence type="ECO:0000259" key="4">
    <source>
        <dbReference type="PROSITE" id="PS50048"/>
    </source>
</evidence>